<feature type="non-terminal residue" evidence="1">
    <location>
        <position position="1"/>
    </location>
</feature>
<organism evidence="1">
    <name type="scientific">marine metagenome</name>
    <dbReference type="NCBI Taxonomy" id="408172"/>
    <lineage>
        <taxon>unclassified sequences</taxon>
        <taxon>metagenomes</taxon>
        <taxon>ecological metagenomes</taxon>
    </lineage>
</organism>
<name>A0A382KVZ5_9ZZZZ</name>
<dbReference type="AlphaFoldDB" id="A0A382KVZ5"/>
<proteinExistence type="predicted"/>
<protein>
    <submittedName>
        <fullName evidence="1">Uncharacterized protein</fullName>
    </submittedName>
</protein>
<reference evidence="1" key="1">
    <citation type="submission" date="2018-05" db="EMBL/GenBank/DDBJ databases">
        <authorList>
            <person name="Lanie J.A."/>
            <person name="Ng W.-L."/>
            <person name="Kazmierczak K.M."/>
            <person name="Andrzejewski T.M."/>
            <person name="Davidsen T.M."/>
            <person name="Wayne K.J."/>
            <person name="Tettelin H."/>
            <person name="Glass J.I."/>
            <person name="Rusch D."/>
            <person name="Podicherti R."/>
            <person name="Tsui H.-C.T."/>
            <person name="Winkler M.E."/>
        </authorList>
    </citation>
    <scope>NUCLEOTIDE SEQUENCE</scope>
</reference>
<sequence length="346" mass="39022">AELTVQVSDGSAVETFKGFGNDMPDLSNLYLVSPDFVVEDLWFGHEGVKSRYWDKGGYDRFLNIQNTLHISYETDPGQVSGLSGDTDQVYMFRLWHGTFDEAVAMHLKWRTDDTFEFYGGNGEVLKSAPVKPNLGTDYMLRLTYKTSDLSIKVYLNGEEIISDHLVAPRDIREFAIGTNSHPLAQHFRFYGLKRGEFTEDELATLENNSNRLWPRGRKPLFPYIDGIGSGLHTDFDPETNAWTLPAGERIKFVGGSGKPGVHLYQWYYWNPDLDADGGSGVLDRHRPFVGATTVTLDRDDYKAVGEPFHGHEGDAFNRVFCVITPVDSEGVQGVALRTTIWYDNIQ</sequence>
<dbReference type="EMBL" id="UINC01083103">
    <property type="protein sequence ID" value="SVC28479.1"/>
    <property type="molecule type" value="Genomic_DNA"/>
</dbReference>
<accession>A0A382KVZ5</accession>
<evidence type="ECO:0000313" key="1">
    <source>
        <dbReference type="EMBL" id="SVC28479.1"/>
    </source>
</evidence>
<gene>
    <name evidence="1" type="ORF">METZ01_LOCUS281333</name>
</gene>